<reference evidence="10" key="1">
    <citation type="submission" date="2016-05" db="EMBL/GenBank/DDBJ databases">
        <title>Comparative genomics of biotechnologically important yeasts.</title>
        <authorList>
            <consortium name="DOE Joint Genome Institute"/>
            <person name="Riley R."/>
            <person name="Haridas S."/>
            <person name="Wolfe K.H."/>
            <person name="Lopes M.R."/>
            <person name="Hittinger C.T."/>
            <person name="Goker M."/>
            <person name="Salamov A."/>
            <person name="Wisecaver J."/>
            <person name="Long T.M."/>
            <person name="Aerts A.L."/>
            <person name="Barry K."/>
            <person name="Choi C."/>
            <person name="Clum A."/>
            <person name="Coughlan A.Y."/>
            <person name="Deshpande S."/>
            <person name="Douglass A.P."/>
            <person name="Hanson S.J."/>
            <person name="Klenk H.-P."/>
            <person name="Labutti K."/>
            <person name="Lapidus A."/>
            <person name="Lindquist E."/>
            <person name="Lipzen A."/>
            <person name="Meier-Kolthoff J.P."/>
            <person name="Ohm R.A."/>
            <person name="Otillar R.P."/>
            <person name="Pangilinan J."/>
            <person name="Peng Y."/>
            <person name="Rokas A."/>
            <person name="Rosa C.A."/>
            <person name="Scheuner C."/>
            <person name="Sibirny A.A."/>
            <person name="Slot J.C."/>
            <person name="Stielow J.B."/>
            <person name="Sun H."/>
            <person name="Kurtzman C.P."/>
            <person name="Blackwell M."/>
            <person name="Grigoriev I.V."/>
            <person name="Jeffries T.W."/>
        </authorList>
    </citation>
    <scope>NUCLEOTIDE SEQUENCE [LARGE SCALE GENOMIC DNA]</scope>
    <source>
        <strain evidence="10">NRRL Y-2460</strain>
    </source>
</reference>
<comment type="similarity">
    <text evidence="5">Belongs to the FKBP-type PPIase family. FKBP2 subfamily.</text>
</comment>
<evidence type="ECO:0000259" key="8">
    <source>
        <dbReference type="PROSITE" id="PS50059"/>
    </source>
</evidence>
<protein>
    <recommendedName>
        <fullName evidence="2 6">peptidylprolyl isomerase</fullName>
        <ecNumber evidence="2 6">5.2.1.8</ecNumber>
    </recommendedName>
</protein>
<evidence type="ECO:0000313" key="9">
    <source>
        <dbReference type="EMBL" id="ODV97259.1"/>
    </source>
</evidence>
<dbReference type="GO" id="GO:0003755">
    <property type="term" value="F:peptidyl-prolyl cis-trans isomerase activity"/>
    <property type="evidence" value="ECO:0007669"/>
    <property type="project" value="UniProtKB-KW"/>
</dbReference>
<dbReference type="PANTHER" id="PTHR45779:SF7">
    <property type="entry name" value="PEPTIDYLPROLYL ISOMERASE"/>
    <property type="match status" value="1"/>
</dbReference>
<dbReference type="EC" id="5.2.1.8" evidence="2 6"/>
<dbReference type="SUPFAM" id="SSF54534">
    <property type="entry name" value="FKBP-like"/>
    <property type="match status" value="1"/>
</dbReference>
<dbReference type="OrthoDB" id="1902587at2759"/>
<evidence type="ECO:0000256" key="2">
    <source>
        <dbReference type="ARBA" id="ARBA00013194"/>
    </source>
</evidence>
<dbReference type="Pfam" id="PF00254">
    <property type="entry name" value="FKBP_C"/>
    <property type="match status" value="1"/>
</dbReference>
<comment type="catalytic activity">
    <reaction evidence="1 6">
        <text>[protein]-peptidylproline (omega=180) = [protein]-peptidylproline (omega=0)</text>
        <dbReference type="Rhea" id="RHEA:16237"/>
        <dbReference type="Rhea" id="RHEA-COMP:10747"/>
        <dbReference type="Rhea" id="RHEA-COMP:10748"/>
        <dbReference type="ChEBI" id="CHEBI:83833"/>
        <dbReference type="ChEBI" id="CHEBI:83834"/>
        <dbReference type="EC" id="5.2.1.8"/>
    </reaction>
</comment>
<name>A0A1E4TZV2_PACTA</name>
<dbReference type="InterPro" id="IPR001179">
    <property type="entry name" value="PPIase_FKBP_dom"/>
</dbReference>
<dbReference type="Proteomes" id="UP000094236">
    <property type="component" value="Unassembled WGS sequence"/>
</dbReference>
<dbReference type="Gene3D" id="3.10.50.40">
    <property type="match status" value="1"/>
</dbReference>
<evidence type="ECO:0000256" key="3">
    <source>
        <dbReference type="ARBA" id="ARBA00023110"/>
    </source>
</evidence>
<proteinExistence type="inferred from homology"/>
<evidence type="ECO:0000256" key="7">
    <source>
        <dbReference type="SAM" id="SignalP"/>
    </source>
</evidence>
<dbReference type="EMBL" id="KV454012">
    <property type="protein sequence ID" value="ODV97259.1"/>
    <property type="molecule type" value="Genomic_DNA"/>
</dbReference>
<sequence length="154" mass="16640">MLSLKSFSAWLALLIVVLFSIEVQASAASDKLQIGITQKVPASKCLRKSKPGDVIKMHYQGELQDGTTFDSSYERGQPLEFKLGGGQVIKGWDQGLTNMCIGEKRKLTIPPDLAYGSRGAGGVIPPGATLIFHTELVGIDGYESPEDELSKDEL</sequence>
<dbReference type="FunFam" id="3.10.50.40:FF:000006">
    <property type="entry name" value="Peptidyl-prolyl cis-trans isomerase"/>
    <property type="match status" value="1"/>
</dbReference>
<evidence type="ECO:0000256" key="5">
    <source>
        <dbReference type="ARBA" id="ARBA00024206"/>
    </source>
</evidence>
<gene>
    <name evidence="9" type="ORF">PACTADRAFT_66191</name>
</gene>
<keyword evidence="7" id="KW-0732">Signal</keyword>
<feature type="chain" id="PRO_5009163421" description="peptidylprolyl isomerase" evidence="7">
    <location>
        <begin position="28"/>
        <end position="154"/>
    </location>
</feature>
<evidence type="ECO:0000256" key="1">
    <source>
        <dbReference type="ARBA" id="ARBA00000971"/>
    </source>
</evidence>
<keyword evidence="3 6" id="KW-0697">Rotamase</keyword>
<dbReference type="PANTHER" id="PTHR45779">
    <property type="entry name" value="PEPTIDYLPROLYL ISOMERASE"/>
    <property type="match status" value="1"/>
</dbReference>
<keyword evidence="4 6" id="KW-0413">Isomerase</keyword>
<feature type="domain" description="PPIase FKBP-type" evidence="8">
    <location>
        <begin position="52"/>
        <end position="140"/>
    </location>
</feature>
<keyword evidence="10" id="KW-1185">Reference proteome</keyword>
<evidence type="ECO:0000313" key="10">
    <source>
        <dbReference type="Proteomes" id="UP000094236"/>
    </source>
</evidence>
<dbReference type="InterPro" id="IPR046357">
    <property type="entry name" value="PPIase_dom_sf"/>
</dbReference>
<evidence type="ECO:0000256" key="6">
    <source>
        <dbReference type="PROSITE-ProRule" id="PRU00277"/>
    </source>
</evidence>
<accession>A0A1E4TZV2</accession>
<dbReference type="GO" id="GO:0005783">
    <property type="term" value="C:endoplasmic reticulum"/>
    <property type="evidence" value="ECO:0007669"/>
    <property type="project" value="TreeGrafter"/>
</dbReference>
<dbReference type="STRING" id="669874.A0A1E4TZV2"/>
<dbReference type="InterPro" id="IPR044609">
    <property type="entry name" value="FKBP2/11"/>
</dbReference>
<organism evidence="9 10">
    <name type="scientific">Pachysolen tannophilus NRRL Y-2460</name>
    <dbReference type="NCBI Taxonomy" id="669874"/>
    <lineage>
        <taxon>Eukaryota</taxon>
        <taxon>Fungi</taxon>
        <taxon>Dikarya</taxon>
        <taxon>Ascomycota</taxon>
        <taxon>Saccharomycotina</taxon>
        <taxon>Pichiomycetes</taxon>
        <taxon>Pachysolenaceae</taxon>
        <taxon>Pachysolen</taxon>
    </lineage>
</organism>
<feature type="signal peptide" evidence="7">
    <location>
        <begin position="1"/>
        <end position="27"/>
    </location>
</feature>
<dbReference type="AlphaFoldDB" id="A0A1E4TZV2"/>
<evidence type="ECO:0000256" key="4">
    <source>
        <dbReference type="ARBA" id="ARBA00023235"/>
    </source>
</evidence>
<dbReference type="PROSITE" id="PS50059">
    <property type="entry name" value="FKBP_PPIASE"/>
    <property type="match status" value="1"/>
</dbReference>